<gene>
    <name evidence="2" type="ORF">EV197_0738</name>
</gene>
<dbReference type="OrthoDB" id="6385003at2"/>
<reference evidence="2 3" key="1">
    <citation type="submission" date="2019-02" db="EMBL/GenBank/DDBJ databases">
        <title>Genomic Encyclopedia of Type Strains, Phase IV (KMG-IV): sequencing the most valuable type-strain genomes for metagenomic binning, comparative biology and taxonomic classification.</title>
        <authorList>
            <person name="Goeker M."/>
        </authorList>
    </citation>
    <scope>NUCLEOTIDE SEQUENCE [LARGE SCALE GENOMIC DNA]</scope>
    <source>
        <strain evidence="2 3">DSM 17196</strain>
    </source>
</reference>
<feature type="transmembrane region" description="Helical" evidence="1">
    <location>
        <begin position="120"/>
        <end position="142"/>
    </location>
</feature>
<feature type="transmembrane region" description="Helical" evidence="1">
    <location>
        <begin position="185"/>
        <end position="206"/>
    </location>
</feature>
<feature type="transmembrane region" description="Helical" evidence="1">
    <location>
        <begin position="154"/>
        <end position="179"/>
    </location>
</feature>
<name>A0A4Q7PHT7_9FLAO</name>
<keyword evidence="1" id="KW-0472">Membrane</keyword>
<feature type="transmembrane region" description="Helical" evidence="1">
    <location>
        <begin position="12"/>
        <end position="33"/>
    </location>
</feature>
<accession>A0A4Q7PHT7</accession>
<keyword evidence="1" id="KW-1133">Transmembrane helix</keyword>
<dbReference type="InterPro" id="IPR018750">
    <property type="entry name" value="DUF2306_membrane"/>
</dbReference>
<proteinExistence type="predicted"/>
<evidence type="ECO:0000313" key="2">
    <source>
        <dbReference type="EMBL" id="RZS99518.1"/>
    </source>
</evidence>
<dbReference type="AlphaFoldDB" id="A0A4Q7PHT7"/>
<dbReference type="EMBL" id="SGXE01000001">
    <property type="protein sequence ID" value="RZS99518.1"/>
    <property type="molecule type" value="Genomic_DNA"/>
</dbReference>
<protein>
    <submittedName>
        <fullName evidence="2">Putative membrane protein</fullName>
    </submittedName>
</protein>
<comment type="caution">
    <text evidence="2">The sequence shown here is derived from an EMBL/GenBank/DDBJ whole genome shotgun (WGS) entry which is preliminary data.</text>
</comment>
<feature type="transmembrane region" description="Helical" evidence="1">
    <location>
        <begin position="93"/>
        <end position="114"/>
    </location>
</feature>
<evidence type="ECO:0000256" key="1">
    <source>
        <dbReference type="SAM" id="Phobius"/>
    </source>
</evidence>
<evidence type="ECO:0000313" key="3">
    <source>
        <dbReference type="Proteomes" id="UP000292262"/>
    </source>
</evidence>
<feature type="transmembrane region" description="Helical" evidence="1">
    <location>
        <begin position="53"/>
        <end position="73"/>
    </location>
</feature>
<sequence>MKSLSLKQILTYALIGGYCFFFYLMLKITFQYIPIDTDVAFLRIKQDYIVYSHYTMAFFIHVFFSIFALLAGFTQFSKNILASYPSLHRSLGYIYMVSILVFAAPTGFIIGVYANGGLSSQIAFCVLSLLWFYFTFSAFTAIKKRNIARHRNFMIRSFALTLSAITLRAWKFILVALFHPRPMDVYIVVAWLGWVLNLVIAEIIIYKSKK</sequence>
<dbReference type="Proteomes" id="UP000292262">
    <property type="component" value="Unassembled WGS sequence"/>
</dbReference>
<dbReference type="Pfam" id="PF10067">
    <property type="entry name" value="DUF2306"/>
    <property type="match status" value="1"/>
</dbReference>
<keyword evidence="1" id="KW-0812">Transmembrane</keyword>
<dbReference type="RefSeq" id="WP_130285347.1">
    <property type="nucleotide sequence ID" value="NZ_SGXE01000001.1"/>
</dbReference>
<keyword evidence="3" id="KW-1185">Reference proteome</keyword>
<organism evidence="2 3">
    <name type="scientific">Aquimarina brevivitae</name>
    <dbReference type="NCBI Taxonomy" id="323412"/>
    <lineage>
        <taxon>Bacteria</taxon>
        <taxon>Pseudomonadati</taxon>
        <taxon>Bacteroidota</taxon>
        <taxon>Flavobacteriia</taxon>
        <taxon>Flavobacteriales</taxon>
        <taxon>Flavobacteriaceae</taxon>
        <taxon>Aquimarina</taxon>
    </lineage>
</organism>